<comment type="similarity">
    <text evidence="2">Belongs to the monovalent cation:proton antiporter 2 (CPA2) transporter (TC 2.A.37) family.</text>
</comment>
<dbReference type="InterPro" id="IPR006153">
    <property type="entry name" value="Cation/H_exchanger_TM"/>
</dbReference>
<evidence type="ECO:0000313" key="9">
    <source>
        <dbReference type="EMBL" id="PIP15235.1"/>
    </source>
</evidence>
<sequence>MDGISTSLIFNFFLFLTVPFVFAAVAKKLKTSPVIGYMIGGVVLGNLFPNLVTQEAIKNFAYFGIVLLLFTVGLELNFSRIFILKKFIVVGGSLQILLSIIFIFFLSLFFKFSYLESFLIGIALSSSSTTLVAKIIQDRGEESSFIGEITMGILLFQDIAFIPFLIIFTSITQKNLNLGIVIFDIVISLVKSSLIIGVLYYLGLKIVPRVFNRIARSSRELFDLFIILFILFVAILSSLLNIPILIGAFVAGVLLAQTIEHYHIFSEVRPFRDLLGVIFFVFIGANIKIPLIIYLLPKILLFTLLAVFIKALIILFVFLWLKFHSKTSFNLSLYLFQIDEDAFILMSTVYLSRLINEENYLFIISAVLLSLLITPILIKNKEKIYRAIRLFTKKYLPFLENFISYRIDSNQSPIDQIVIKDHVVICGYGRVGSYIGRSLMMADIPYVAIDYNLHLVEVARRQGVNIIYGDPTDIDILDYAQVDEAKIIILAVPEQFSQEAIVLNAKKLNKDIVIISRVHREADQKRMKDLGVDLVVQPEFEASLSIIKKIYLWHRIDRVEIVNKIRRLKIEHGLT</sequence>
<dbReference type="AlphaFoldDB" id="A0A2G9Y7M0"/>
<dbReference type="EMBL" id="PCRE01000014">
    <property type="protein sequence ID" value="PIP15235.1"/>
    <property type="molecule type" value="Genomic_DNA"/>
</dbReference>
<gene>
    <name evidence="9" type="ORF">COX47_00855</name>
</gene>
<feature type="transmembrane region" description="Helical" evidence="7">
    <location>
        <begin position="180"/>
        <end position="201"/>
    </location>
</feature>
<evidence type="ECO:0000256" key="1">
    <source>
        <dbReference type="ARBA" id="ARBA00004141"/>
    </source>
</evidence>
<dbReference type="PANTHER" id="PTHR42751">
    <property type="entry name" value="SODIUM/HYDROGEN EXCHANGER FAMILY/TRKA DOMAIN PROTEIN"/>
    <property type="match status" value="1"/>
</dbReference>
<dbReference type="GO" id="GO:0016020">
    <property type="term" value="C:membrane"/>
    <property type="evidence" value="ECO:0007669"/>
    <property type="project" value="UniProtKB-SubCell"/>
</dbReference>
<evidence type="ECO:0000313" key="10">
    <source>
        <dbReference type="Proteomes" id="UP000231025"/>
    </source>
</evidence>
<feature type="transmembrane region" description="Helical" evidence="7">
    <location>
        <begin position="299"/>
        <end position="321"/>
    </location>
</feature>
<dbReference type="Pfam" id="PF02254">
    <property type="entry name" value="TrkA_N"/>
    <property type="match status" value="1"/>
</dbReference>
<feature type="transmembrane region" description="Helical" evidence="7">
    <location>
        <begin position="360"/>
        <end position="378"/>
    </location>
</feature>
<dbReference type="GO" id="GO:1902600">
    <property type="term" value="P:proton transmembrane transport"/>
    <property type="evidence" value="ECO:0007669"/>
    <property type="project" value="InterPro"/>
</dbReference>
<accession>A0A2G9Y7M0</accession>
<dbReference type="PANTHER" id="PTHR42751:SF6">
    <property type="entry name" value="CONSERVED INTEGRAL MEMBRANE TRANSPORT PROTEIN-RELATED"/>
    <property type="match status" value="1"/>
</dbReference>
<keyword evidence="3" id="KW-0813">Transport</keyword>
<feature type="transmembrane region" description="Helical" evidence="7">
    <location>
        <begin position="6"/>
        <end position="25"/>
    </location>
</feature>
<evidence type="ECO:0000256" key="6">
    <source>
        <dbReference type="ARBA" id="ARBA00023136"/>
    </source>
</evidence>
<dbReference type="Proteomes" id="UP000231025">
    <property type="component" value="Unassembled WGS sequence"/>
</dbReference>
<dbReference type="GO" id="GO:0006813">
    <property type="term" value="P:potassium ion transport"/>
    <property type="evidence" value="ECO:0007669"/>
    <property type="project" value="InterPro"/>
</dbReference>
<evidence type="ECO:0000256" key="7">
    <source>
        <dbReference type="SAM" id="Phobius"/>
    </source>
</evidence>
<keyword evidence="4 7" id="KW-0812">Transmembrane</keyword>
<comment type="caution">
    <text evidence="9">The sequence shown here is derived from an EMBL/GenBank/DDBJ whole genome shotgun (WGS) entry which is preliminary data.</text>
</comment>
<feature type="transmembrane region" description="Helical" evidence="7">
    <location>
        <begin position="114"/>
        <end position="133"/>
    </location>
</feature>
<organism evidence="9 10">
    <name type="scientific">Candidatus Roizmanbacteria bacterium CG23_combo_of_CG06-09_8_20_14_all_35_49</name>
    <dbReference type="NCBI Taxonomy" id="1974863"/>
    <lineage>
        <taxon>Bacteria</taxon>
        <taxon>Candidatus Roizmaniibacteriota</taxon>
    </lineage>
</organism>
<reference evidence="9 10" key="1">
    <citation type="submission" date="2017-09" db="EMBL/GenBank/DDBJ databases">
        <title>Depth-based differentiation of microbial function through sediment-hosted aquifers and enrichment of novel symbionts in the deep terrestrial subsurface.</title>
        <authorList>
            <person name="Probst A.J."/>
            <person name="Ladd B."/>
            <person name="Jarett J.K."/>
            <person name="Geller-Mcgrath D.E."/>
            <person name="Sieber C.M."/>
            <person name="Emerson J.B."/>
            <person name="Anantharaman K."/>
            <person name="Thomas B.C."/>
            <person name="Malmstrom R."/>
            <person name="Stieglmeier M."/>
            <person name="Klingl A."/>
            <person name="Woyke T."/>
            <person name="Ryan C.M."/>
            <person name="Banfield J.F."/>
        </authorList>
    </citation>
    <scope>NUCLEOTIDE SEQUENCE [LARGE SCALE GENOMIC DNA]</scope>
    <source>
        <strain evidence="9">CG23_combo_of_CG06-09_8_20_14_all_35_49</strain>
    </source>
</reference>
<evidence type="ECO:0000259" key="8">
    <source>
        <dbReference type="PROSITE" id="PS51201"/>
    </source>
</evidence>
<keyword evidence="5 7" id="KW-1133">Transmembrane helix</keyword>
<name>A0A2G9Y7M0_9BACT</name>
<feature type="transmembrane region" description="Helical" evidence="7">
    <location>
        <begin position="221"/>
        <end position="238"/>
    </location>
</feature>
<feature type="transmembrane region" description="Helical" evidence="7">
    <location>
        <begin position="87"/>
        <end position="108"/>
    </location>
</feature>
<dbReference type="Gene3D" id="1.20.1530.20">
    <property type="match status" value="1"/>
</dbReference>
<dbReference type="Pfam" id="PF00999">
    <property type="entry name" value="Na_H_Exchanger"/>
    <property type="match status" value="1"/>
</dbReference>
<proteinExistence type="inferred from homology"/>
<dbReference type="GO" id="GO:0015297">
    <property type="term" value="F:antiporter activity"/>
    <property type="evidence" value="ECO:0007669"/>
    <property type="project" value="InterPro"/>
</dbReference>
<comment type="subcellular location">
    <subcellularLocation>
        <location evidence="1">Membrane</location>
        <topology evidence="1">Multi-pass membrane protein</topology>
    </subcellularLocation>
</comment>
<protein>
    <recommendedName>
        <fullName evidence="8">RCK N-terminal domain-containing protein</fullName>
    </recommendedName>
</protein>
<dbReference type="Gene3D" id="3.40.50.720">
    <property type="entry name" value="NAD(P)-binding Rossmann-like Domain"/>
    <property type="match status" value="1"/>
</dbReference>
<dbReference type="InterPro" id="IPR038770">
    <property type="entry name" value="Na+/solute_symporter_sf"/>
</dbReference>
<evidence type="ECO:0000256" key="2">
    <source>
        <dbReference type="ARBA" id="ARBA00005551"/>
    </source>
</evidence>
<evidence type="ECO:0000256" key="5">
    <source>
        <dbReference type="ARBA" id="ARBA00022989"/>
    </source>
</evidence>
<dbReference type="SUPFAM" id="SSF51735">
    <property type="entry name" value="NAD(P)-binding Rossmann-fold domains"/>
    <property type="match status" value="1"/>
</dbReference>
<dbReference type="InterPro" id="IPR036291">
    <property type="entry name" value="NAD(P)-bd_dom_sf"/>
</dbReference>
<keyword evidence="6 7" id="KW-0472">Membrane</keyword>
<feature type="transmembrane region" description="Helical" evidence="7">
    <location>
        <begin position="59"/>
        <end position="78"/>
    </location>
</feature>
<dbReference type="InterPro" id="IPR003148">
    <property type="entry name" value="RCK_N"/>
</dbReference>
<dbReference type="PROSITE" id="PS51201">
    <property type="entry name" value="RCK_N"/>
    <property type="match status" value="1"/>
</dbReference>
<evidence type="ECO:0000256" key="4">
    <source>
        <dbReference type="ARBA" id="ARBA00022692"/>
    </source>
</evidence>
<feature type="domain" description="RCK N-terminal" evidence="8">
    <location>
        <begin position="420"/>
        <end position="536"/>
    </location>
</feature>
<feature type="transmembrane region" description="Helical" evidence="7">
    <location>
        <begin position="274"/>
        <end position="293"/>
    </location>
</feature>
<evidence type="ECO:0000256" key="3">
    <source>
        <dbReference type="ARBA" id="ARBA00022448"/>
    </source>
</evidence>
<feature type="transmembrane region" description="Helical" evidence="7">
    <location>
        <begin position="34"/>
        <end position="53"/>
    </location>
</feature>
<feature type="transmembrane region" description="Helical" evidence="7">
    <location>
        <begin position="145"/>
        <end position="168"/>
    </location>
</feature>